<proteinExistence type="predicted"/>
<gene>
    <name evidence="1" type="ORF">I5907_20145</name>
</gene>
<name>A0A931H0A8_9BACT</name>
<comment type="caution">
    <text evidence="1">The sequence shown here is derived from an EMBL/GenBank/DDBJ whole genome shotgun (WGS) entry which is preliminary data.</text>
</comment>
<dbReference type="AlphaFoldDB" id="A0A931H0A8"/>
<organism evidence="1 2">
    <name type="scientific">Panacibacter microcysteis</name>
    <dbReference type="NCBI Taxonomy" id="2793269"/>
    <lineage>
        <taxon>Bacteria</taxon>
        <taxon>Pseudomonadati</taxon>
        <taxon>Bacteroidota</taxon>
        <taxon>Chitinophagia</taxon>
        <taxon>Chitinophagales</taxon>
        <taxon>Chitinophagaceae</taxon>
        <taxon>Panacibacter</taxon>
    </lineage>
</organism>
<sequence length="90" mass="10543">MTISLQHNDVNFVAYVAYNFLQVSDIILLRFNNTLQEYGNETILTYNHDKRAWTESGGMETQEPALFRQVAYKLRNVFAERSKMAHRKNA</sequence>
<evidence type="ECO:0000313" key="1">
    <source>
        <dbReference type="EMBL" id="MBG9378558.1"/>
    </source>
</evidence>
<protein>
    <submittedName>
        <fullName evidence="1">Uncharacterized protein</fullName>
    </submittedName>
</protein>
<dbReference type="EMBL" id="JADWYR010000003">
    <property type="protein sequence ID" value="MBG9378558.1"/>
    <property type="molecule type" value="Genomic_DNA"/>
</dbReference>
<accession>A0A931H0A8</accession>
<keyword evidence="2" id="KW-1185">Reference proteome</keyword>
<reference evidence="1" key="1">
    <citation type="submission" date="2020-11" db="EMBL/GenBank/DDBJ databases">
        <title>Bacterial whole genome sequence for Panacibacter sp. DH6.</title>
        <authorList>
            <person name="Le V."/>
            <person name="Ko S."/>
            <person name="Ahn C.-Y."/>
            <person name="Oh H.-M."/>
        </authorList>
    </citation>
    <scope>NUCLEOTIDE SEQUENCE</scope>
    <source>
        <strain evidence="1">DH6</strain>
    </source>
</reference>
<dbReference type="RefSeq" id="WP_196992657.1">
    <property type="nucleotide sequence ID" value="NZ_JADWYR010000003.1"/>
</dbReference>
<evidence type="ECO:0000313" key="2">
    <source>
        <dbReference type="Proteomes" id="UP000628448"/>
    </source>
</evidence>
<dbReference type="Proteomes" id="UP000628448">
    <property type="component" value="Unassembled WGS sequence"/>
</dbReference>